<reference evidence="6" key="1">
    <citation type="submission" date="2012-02" db="EMBL/GenBank/DDBJ databases">
        <title>The complete genome of Halobacteroides halobius DSM 5150.</title>
        <authorList>
            <person name="Lucas S."/>
            <person name="Copeland A."/>
            <person name="Lapidus A."/>
            <person name="Glavina del Rio T."/>
            <person name="Dalin E."/>
            <person name="Tice H."/>
            <person name="Bruce D."/>
            <person name="Goodwin L."/>
            <person name="Pitluck S."/>
            <person name="Peters L."/>
            <person name="Mikhailova N."/>
            <person name="Gu W."/>
            <person name="Kyrpides N."/>
            <person name="Mavromatis K."/>
            <person name="Ivanova N."/>
            <person name="Brettin T."/>
            <person name="Detter J.C."/>
            <person name="Han C."/>
            <person name="Larimer F."/>
            <person name="Land M."/>
            <person name="Hauser L."/>
            <person name="Markowitz V."/>
            <person name="Cheng J.-F."/>
            <person name="Hugenholtz P."/>
            <person name="Woyke T."/>
            <person name="Wu D."/>
            <person name="Tindall B."/>
            <person name="Pomrenke H."/>
            <person name="Brambilla E."/>
            <person name="Klenk H.-P."/>
            <person name="Eisen J.A."/>
        </authorList>
    </citation>
    <scope>NUCLEOTIDE SEQUENCE [LARGE SCALE GENOMIC DNA]</scope>
    <source>
        <strain evidence="6">ATCC 35273 / DSM 5150 / MD-1</strain>
    </source>
</reference>
<keyword evidence="2" id="KW-0472">Membrane</keyword>
<dbReference type="RefSeq" id="WP_015326539.1">
    <property type="nucleotide sequence ID" value="NC_019978.1"/>
</dbReference>
<dbReference type="PATRIC" id="fig|748449.3.peg.804"/>
<feature type="domain" description="RND related beta-barrel" evidence="3">
    <location>
        <begin position="177"/>
        <end position="249"/>
    </location>
</feature>
<evidence type="ECO:0000259" key="4">
    <source>
        <dbReference type="Pfam" id="PF26018"/>
    </source>
</evidence>
<dbReference type="AlphaFoldDB" id="L0K905"/>
<feature type="domain" description="RND related barrel-sandwich hybrid" evidence="4">
    <location>
        <begin position="74"/>
        <end position="172"/>
    </location>
</feature>
<evidence type="ECO:0000256" key="2">
    <source>
        <dbReference type="SAM" id="Phobius"/>
    </source>
</evidence>
<accession>L0K905</accession>
<dbReference type="KEGG" id="hhl:Halha_0846"/>
<evidence type="ECO:0000313" key="6">
    <source>
        <dbReference type="Proteomes" id="UP000010880"/>
    </source>
</evidence>
<keyword evidence="6" id="KW-1185">Reference proteome</keyword>
<dbReference type="eggNOG" id="COG1566">
    <property type="taxonomic scope" value="Bacteria"/>
</dbReference>
<dbReference type="STRING" id="748449.Halha_0846"/>
<dbReference type="GO" id="GO:0015679">
    <property type="term" value="P:plasma membrane copper ion transport"/>
    <property type="evidence" value="ECO:0007669"/>
    <property type="project" value="TreeGrafter"/>
</dbReference>
<gene>
    <name evidence="5" type="ordered locus">Halha_0846</name>
</gene>
<dbReference type="PANTHER" id="PTHR30097:SF4">
    <property type="entry name" value="SLR6042 PROTEIN"/>
    <property type="match status" value="1"/>
</dbReference>
<dbReference type="OrthoDB" id="1834786at2"/>
<evidence type="ECO:0000313" key="5">
    <source>
        <dbReference type="EMBL" id="AGB40814.1"/>
    </source>
</evidence>
<dbReference type="HOGENOM" id="CLU_073023_1_0_9"/>
<dbReference type="InterPro" id="IPR051909">
    <property type="entry name" value="MFP_Cation_Efflux"/>
</dbReference>
<dbReference type="EMBL" id="CP003359">
    <property type="protein sequence ID" value="AGB40814.1"/>
    <property type="molecule type" value="Genomic_DNA"/>
</dbReference>
<dbReference type="GO" id="GO:0060003">
    <property type="term" value="P:copper ion export"/>
    <property type="evidence" value="ECO:0007669"/>
    <property type="project" value="TreeGrafter"/>
</dbReference>
<organism evidence="5 6">
    <name type="scientific">Halobacteroides halobius (strain ATCC 35273 / DSM 5150 / MD-1)</name>
    <dbReference type="NCBI Taxonomy" id="748449"/>
    <lineage>
        <taxon>Bacteria</taxon>
        <taxon>Bacillati</taxon>
        <taxon>Bacillota</taxon>
        <taxon>Clostridia</taxon>
        <taxon>Halanaerobiales</taxon>
        <taxon>Halobacteroidaceae</taxon>
        <taxon>Halobacteroides</taxon>
    </lineage>
</organism>
<evidence type="ECO:0000259" key="3">
    <source>
        <dbReference type="Pfam" id="PF26011"/>
    </source>
</evidence>
<dbReference type="InterPro" id="IPR058729">
    <property type="entry name" value="Beta-barrel_RND-rel"/>
</dbReference>
<keyword evidence="2" id="KW-0812">Transmembrane</keyword>
<dbReference type="Proteomes" id="UP000010880">
    <property type="component" value="Chromosome"/>
</dbReference>
<name>L0K905_HALHC</name>
<evidence type="ECO:0000256" key="1">
    <source>
        <dbReference type="ARBA" id="ARBA00022448"/>
    </source>
</evidence>
<dbReference type="GO" id="GO:0030313">
    <property type="term" value="C:cell envelope"/>
    <property type="evidence" value="ECO:0007669"/>
    <property type="project" value="TreeGrafter"/>
</dbReference>
<feature type="transmembrane region" description="Helical" evidence="2">
    <location>
        <begin position="21"/>
        <end position="47"/>
    </location>
</feature>
<sequence>MRDFGQISYPKQEKVNHKRKRGIVVWSIFFLICASLTSLVAINLLGYHSSKVVTARYQMLRKEFKTNGLLIKDEEVTFASQSGRLELNVPEGTRLSAGNKILTIYNGQQKDELYNYKAGIVSYKIDGLETTLTIKSRDELTYKSFKELRSSISKVAENDIVNIGRPLFKIIDNFKIYLAVLLPQNKLISYETGDKVEIEFNNFEVRNFQGEIDMILPDKPQNVMIIKLDKFIPLFVKLRRAEVTVIKEKYYGLVLPKSALIRNKNQQLGVQVQGYVKNYFQEVEVKARIDNKVVVKGVLPGDKVLLN</sequence>
<keyword evidence="2" id="KW-1133">Transmembrane helix</keyword>
<proteinExistence type="predicted"/>
<evidence type="ECO:0008006" key="7">
    <source>
        <dbReference type="Google" id="ProtNLM"/>
    </source>
</evidence>
<protein>
    <recommendedName>
        <fullName evidence="7">Membrane fusion protein</fullName>
    </recommendedName>
</protein>
<keyword evidence="1" id="KW-0813">Transport</keyword>
<dbReference type="Pfam" id="PF26018">
    <property type="entry name" value="BSH_RND_rel"/>
    <property type="match status" value="1"/>
</dbReference>
<dbReference type="PANTHER" id="PTHR30097">
    <property type="entry name" value="CATION EFFLUX SYSTEM PROTEIN CUSB"/>
    <property type="match status" value="1"/>
</dbReference>
<dbReference type="Pfam" id="PF26011">
    <property type="entry name" value="Beta-barrel_RND_rel"/>
    <property type="match status" value="1"/>
</dbReference>
<dbReference type="InterPro" id="IPR058709">
    <property type="entry name" value="BSH_RND-rel"/>
</dbReference>